<name>A0ABU5XA77_BORPP</name>
<sequence>MFASRPGPLSYVELLYSPSGCMNKHCFKLVHSPALGMLVPVHEHRTGRPLRGARRAMAVTLAVLAPAGAAAAAGGIAPQGATQVAPARNGVPVIRIAAPDATGISHNRYTEFNVRQPGVVLNNSTAEGVSALAGRISGNPGLRGPARAILNEVTGVSPTTLEGALEVFGPAADVLVANPNGLTANGLSTINIRGLTLSTGRPGAGGVLDVARGRLEIGPHGVNTTGLSYFDLVARTVALHGPVGAGDGQPPADINVVAGANRYDYGRRTRLQPTGRPAAAPDASAGHAIDGSAAGAMYGRHITLVSSDAGLGVRHRGLVSAAGHIAIDAAGGVSVQALAAHAASDGTAGSATIRAGGDALIGSVIAFGGDIEVRAAAGRIATHGALNAPRGR</sequence>
<dbReference type="SMART" id="SM00912">
    <property type="entry name" value="Haemagg_act"/>
    <property type="match status" value="1"/>
</dbReference>
<gene>
    <name evidence="2" type="ORF">U5T69_21950</name>
</gene>
<dbReference type="SUPFAM" id="SSF51126">
    <property type="entry name" value="Pectin lyase-like"/>
    <property type="match status" value="1"/>
</dbReference>
<proteinExistence type="predicted"/>
<evidence type="ECO:0000259" key="1">
    <source>
        <dbReference type="SMART" id="SM00912"/>
    </source>
</evidence>
<dbReference type="Pfam" id="PF13018">
    <property type="entry name" value="ESPR"/>
    <property type="match status" value="1"/>
</dbReference>
<keyword evidence="3" id="KW-1185">Reference proteome</keyword>
<evidence type="ECO:0000313" key="3">
    <source>
        <dbReference type="Proteomes" id="UP001324595"/>
    </source>
</evidence>
<dbReference type="EMBL" id="JAXUBE010000172">
    <property type="protein sequence ID" value="MEB2665762.1"/>
    <property type="molecule type" value="Genomic_DNA"/>
</dbReference>
<accession>A0ABU5XA77</accession>
<feature type="non-terminal residue" evidence="2">
    <location>
        <position position="392"/>
    </location>
</feature>
<dbReference type="InterPro" id="IPR024973">
    <property type="entry name" value="ESPR"/>
</dbReference>
<dbReference type="Gene3D" id="2.160.20.10">
    <property type="entry name" value="Single-stranded right-handed beta-helix, Pectin lyase-like"/>
    <property type="match status" value="1"/>
</dbReference>
<dbReference type="Pfam" id="PF05860">
    <property type="entry name" value="TPS"/>
    <property type="match status" value="1"/>
</dbReference>
<dbReference type="InterPro" id="IPR011050">
    <property type="entry name" value="Pectin_lyase_fold/virulence"/>
</dbReference>
<protein>
    <submittedName>
        <fullName evidence="2">Filamentous hemagglutinin N-terminal domain-containing protein</fullName>
    </submittedName>
</protein>
<reference evidence="2 3" key="1">
    <citation type="submission" date="2023-12" db="EMBL/GenBank/DDBJ databases">
        <title>Draft Genome Sequences of Bordetella parapertussis clinical Isolates from Colombia, 2023.</title>
        <authorList>
            <person name="Montilla E.A."/>
            <person name="Rojas F."/>
            <person name="Vargas M.N."/>
            <person name="Bonilla V."/>
            <person name="Duarte C."/>
        </authorList>
    </citation>
    <scope>NUCLEOTIDE SEQUENCE [LARGE SCALE GENOMIC DNA]</scope>
    <source>
        <strain evidence="2 3">320001806</strain>
    </source>
</reference>
<dbReference type="InterPro" id="IPR012334">
    <property type="entry name" value="Pectin_lyas_fold"/>
</dbReference>
<organism evidence="2 3">
    <name type="scientific">Bordetella parapertussis</name>
    <dbReference type="NCBI Taxonomy" id="519"/>
    <lineage>
        <taxon>Bacteria</taxon>
        <taxon>Pseudomonadati</taxon>
        <taxon>Pseudomonadota</taxon>
        <taxon>Betaproteobacteria</taxon>
        <taxon>Burkholderiales</taxon>
        <taxon>Alcaligenaceae</taxon>
        <taxon>Bordetella</taxon>
    </lineage>
</organism>
<feature type="domain" description="Filamentous haemagglutinin FhaB/tRNA nuclease CdiA-like TPS" evidence="1">
    <location>
        <begin position="88"/>
        <end position="207"/>
    </location>
</feature>
<dbReference type="NCBIfam" id="TIGR01901">
    <property type="entry name" value="adhes_NPXG"/>
    <property type="match status" value="1"/>
</dbReference>
<dbReference type="Proteomes" id="UP001324595">
    <property type="component" value="Unassembled WGS sequence"/>
</dbReference>
<evidence type="ECO:0000313" key="2">
    <source>
        <dbReference type="EMBL" id="MEB2665762.1"/>
    </source>
</evidence>
<dbReference type="InterPro" id="IPR008638">
    <property type="entry name" value="FhaB/CdiA-like_TPS"/>
</dbReference>
<dbReference type="RefSeq" id="WP_323670132.1">
    <property type="nucleotide sequence ID" value="NZ_JAXUBE010000172.1"/>
</dbReference>
<comment type="caution">
    <text evidence="2">The sequence shown here is derived from an EMBL/GenBank/DDBJ whole genome shotgun (WGS) entry which is preliminary data.</text>
</comment>